<feature type="compositionally biased region" description="Basic residues" evidence="6">
    <location>
        <begin position="224"/>
        <end position="235"/>
    </location>
</feature>
<dbReference type="InterPro" id="IPR023772">
    <property type="entry name" value="DNA-bd_HTH_TetR-type_CS"/>
</dbReference>
<dbReference type="InterPro" id="IPR001647">
    <property type="entry name" value="HTH_TetR"/>
</dbReference>
<evidence type="ECO:0000313" key="8">
    <source>
        <dbReference type="EMBL" id="MBC5782388.1"/>
    </source>
</evidence>
<evidence type="ECO:0000256" key="1">
    <source>
        <dbReference type="ARBA" id="ARBA00022491"/>
    </source>
</evidence>
<comment type="caution">
    <text evidence="8">The sequence shown here is derived from an EMBL/GenBank/DDBJ whole genome shotgun (WGS) entry which is preliminary data.</text>
</comment>
<dbReference type="InterPro" id="IPR050109">
    <property type="entry name" value="HTH-type_TetR-like_transc_reg"/>
</dbReference>
<keyword evidence="3 5" id="KW-0238">DNA-binding</keyword>
<proteinExistence type="predicted"/>
<feature type="domain" description="HTH tetR-type" evidence="7">
    <location>
        <begin position="23"/>
        <end position="83"/>
    </location>
</feature>
<dbReference type="PROSITE" id="PS50977">
    <property type="entry name" value="HTH_TETR_2"/>
    <property type="match status" value="1"/>
</dbReference>
<dbReference type="PRINTS" id="PR00455">
    <property type="entry name" value="HTHTETR"/>
</dbReference>
<gene>
    <name evidence="8" type="ORF">H8N03_05500</name>
</gene>
<keyword evidence="4" id="KW-0804">Transcription</keyword>
<evidence type="ECO:0000256" key="6">
    <source>
        <dbReference type="SAM" id="MobiDB-lite"/>
    </source>
</evidence>
<name>A0A923MPC8_9BURK</name>
<dbReference type="InterPro" id="IPR036271">
    <property type="entry name" value="Tet_transcr_reg_TetR-rel_C_sf"/>
</dbReference>
<evidence type="ECO:0000256" key="4">
    <source>
        <dbReference type="ARBA" id="ARBA00023163"/>
    </source>
</evidence>
<keyword evidence="9" id="KW-1185">Reference proteome</keyword>
<keyword evidence="1" id="KW-0678">Repressor</keyword>
<dbReference type="Gene3D" id="1.10.357.10">
    <property type="entry name" value="Tetracycline Repressor, domain 2"/>
    <property type="match status" value="1"/>
</dbReference>
<dbReference type="Proteomes" id="UP000608513">
    <property type="component" value="Unassembled WGS sequence"/>
</dbReference>
<dbReference type="SUPFAM" id="SSF48498">
    <property type="entry name" value="Tetracyclin repressor-like, C-terminal domain"/>
    <property type="match status" value="1"/>
</dbReference>
<reference evidence="8" key="1">
    <citation type="submission" date="2020-08" db="EMBL/GenBank/DDBJ databases">
        <title>Ramlibacter sp. USB13 16S ribosomal RNA gene genome sequencing and assembly.</title>
        <authorList>
            <person name="Kang M."/>
        </authorList>
    </citation>
    <scope>NUCLEOTIDE SEQUENCE</scope>
    <source>
        <strain evidence="8">USB13</strain>
    </source>
</reference>
<evidence type="ECO:0000313" key="9">
    <source>
        <dbReference type="Proteomes" id="UP000608513"/>
    </source>
</evidence>
<feature type="compositionally biased region" description="Low complexity" evidence="6">
    <location>
        <begin position="7"/>
        <end position="20"/>
    </location>
</feature>
<protein>
    <submittedName>
        <fullName evidence="8">TetR/AcrR family transcriptional regulator</fullName>
    </submittedName>
</protein>
<feature type="region of interest" description="Disordered" evidence="6">
    <location>
        <begin position="1"/>
        <end position="23"/>
    </location>
</feature>
<dbReference type="SUPFAM" id="SSF46689">
    <property type="entry name" value="Homeodomain-like"/>
    <property type="match status" value="1"/>
</dbReference>
<sequence>MNKRSRATTGDDPAAGAPAPARRDTRQRILEAAYQRLAREGYAALSVREIARDAGVNFALINYHFESKDKLVIAVLDEANRRLLDRQERMYRAPGGYADKWAQARRFFENDLASGFVRVLMELYAASMSNEALRNEFRPRLTAWYEVVAQATREAVAQHRPDLPVDAEVIACWICNFWIGMEMAMLTGMLAPEVHARALDGMELLLRKLDAGTPARADEAPAPRKPRARSPRRGA</sequence>
<accession>A0A923MPC8</accession>
<dbReference type="GO" id="GO:0003700">
    <property type="term" value="F:DNA-binding transcription factor activity"/>
    <property type="evidence" value="ECO:0007669"/>
    <property type="project" value="TreeGrafter"/>
</dbReference>
<dbReference type="PANTHER" id="PTHR30055:SF219">
    <property type="entry name" value="TRANSCRIPTIONAL REGULATORY PROTEIN"/>
    <property type="match status" value="1"/>
</dbReference>
<dbReference type="InterPro" id="IPR009057">
    <property type="entry name" value="Homeodomain-like_sf"/>
</dbReference>
<dbReference type="AlphaFoldDB" id="A0A923MPC8"/>
<dbReference type="Pfam" id="PF00440">
    <property type="entry name" value="TetR_N"/>
    <property type="match status" value="1"/>
</dbReference>
<dbReference type="EMBL" id="JACORT010000001">
    <property type="protein sequence ID" value="MBC5782388.1"/>
    <property type="molecule type" value="Genomic_DNA"/>
</dbReference>
<dbReference type="GO" id="GO:0000976">
    <property type="term" value="F:transcription cis-regulatory region binding"/>
    <property type="evidence" value="ECO:0007669"/>
    <property type="project" value="TreeGrafter"/>
</dbReference>
<organism evidence="8 9">
    <name type="scientific">Ramlibacter cellulosilyticus</name>
    <dbReference type="NCBI Taxonomy" id="2764187"/>
    <lineage>
        <taxon>Bacteria</taxon>
        <taxon>Pseudomonadati</taxon>
        <taxon>Pseudomonadota</taxon>
        <taxon>Betaproteobacteria</taxon>
        <taxon>Burkholderiales</taxon>
        <taxon>Comamonadaceae</taxon>
        <taxon>Ramlibacter</taxon>
    </lineage>
</organism>
<evidence type="ECO:0000256" key="2">
    <source>
        <dbReference type="ARBA" id="ARBA00023015"/>
    </source>
</evidence>
<feature type="DNA-binding region" description="H-T-H motif" evidence="5">
    <location>
        <begin position="46"/>
        <end position="65"/>
    </location>
</feature>
<dbReference type="PANTHER" id="PTHR30055">
    <property type="entry name" value="HTH-TYPE TRANSCRIPTIONAL REGULATOR RUTR"/>
    <property type="match status" value="1"/>
</dbReference>
<evidence type="ECO:0000259" key="7">
    <source>
        <dbReference type="PROSITE" id="PS50977"/>
    </source>
</evidence>
<keyword evidence="2" id="KW-0805">Transcription regulation</keyword>
<dbReference type="RefSeq" id="WP_187075088.1">
    <property type="nucleotide sequence ID" value="NZ_JACORT010000001.1"/>
</dbReference>
<dbReference type="PROSITE" id="PS01081">
    <property type="entry name" value="HTH_TETR_1"/>
    <property type="match status" value="1"/>
</dbReference>
<evidence type="ECO:0000256" key="3">
    <source>
        <dbReference type="ARBA" id="ARBA00023125"/>
    </source>
</evidence>
<feature type="region of interest" description="Disordered" evidence="6">
    <location>
        <begin position="213"/>
        <end position="235"/>
    </location>
</feature>
<feature type="compositionally biased region" description="Basic and acidic residues" evidence="6">
    <location>
        <begin position="213"/>
        <end position="222"/>
    </location>
</feature>
<evidence type="ECO:0000256" key="5">
    <source>
        <dbReference type="PROSITE-ProRule" id="PRU00335"/>
    </source>
</evidence>